<evidence type="ECO:0000313" key="2">
    <source>
        <dbReference type="Proteomes" id="UP000024635"/>
    </source>
</evidence>
<reference evidence="2" key="1">
    <citation type="journal article" date="2015" name="Nat. Genet.">
        <title>The genome and transcriptome of the zoonotic hookworm Ancylostoma ceylanicum identify infection-specific gene families.</title>
        <authorList>
            <person name="Schwarz E.M."/>
            <person name="Hu Y."/>
            <person name="Antoshechkin I."/>
            <person name="Miller M.M."/>
            <person name="Sternberg P.W."/>
            <person name="Aroian R.V."/>
        </authorList>
    </citation>
    <scope>NUCLEOTIDE SEQUENCE</scope>
    <source>
        <strain evidence="2">HY135</strain>
    </source>
</reference>
<protein>
    <submittedName>
        <fullName evidence="1">Uncharacterized protein</fullName>
    </submittedName>
</protein>
<name>A0A016TXH9_9BILA</name>
<sequence length="95" mass="10745">MLQLRGLSDHRRYKAMMRIQTSIDASPRPLYRLQVLPPRLPSAETESKARFTLQVSSIVAFLQLSNIKSWHSSEPSGISFLELDCPAATVTARFK</sequence>
<organism evidence="1 2">
    <name type="scientific">Ancylostoma ceylanicum</name>
    <dbReference type="NCBI Taxonomy" id="53326"/>
    <lineage>
        <taxon>Eukaryota</taxon>
        <taxon>Metazoa</taxon>
        <taxon>Ecdysozoa</taxon>
        <taxon>Nematoda</taxon>
        <taxon>Chromadorea</taxon>
        <taxon>Rhabditida</taxon>
        <taxon>Rhabditina</taxon>
        <taxon>Rhabditomorpha</taxon>
        <taxon>Strongyloidea</taxon>
        <taxon>Ancylostomatidae</taxon>
        <taxon>Ancylostomatinae</taxon>
        <taxon>Ancylostoma</taxon>
    </lineage>
</organism>
<accession>A0A016TXH9</accession>
<keyword evidence="2" id="KW-1185">Reference proteome</keyword>
<gene>
    <name evidence="1" type="primary">Acey_s0070.g471</name>
    <name evidence="1" type="ORF">Y032_0070g471</name>
</gene>
<proteinExistence type="predicted"/>
<dbReference type="AlphaFoldDB" id="A0A016TXH9"/>
<evidence type="ECO:0000313" key="1">
    <source>
        <dbReference type="EMBL" id="EYC07510.1"/>
    </source>
</evidence>
<dbReference type="Proteomes" id="UP000024635">
    <property type="component" value="Unassembled WGS sequence"/>
</dbReference>
<comment type="caution">
    <text evidence="1">The sequence shown here is derived from an EMBL/GenBank/DDBJ whole genome shotgun (WGS) entry which is preliminary data.</text>
</comment>
<dbReference type="EMBL" id="JARK01001406">
    <property type="protein sequence ID" value="EYC07510.1"/>
    <property type="molecule type" value="Genomic_DNA"/>
</dbReference>